<name>A0ABW7N957_9BACT</name>
<protein>
    <submittedName>
        <fullName evidence="2">Exopolyphosphatase</fullName>
    </submittedName>
</protein>
<organism evidence="2 3">
    <name type="scientific">Marinoscillum luteum</name>
    <dbReference type="NCBI Taxonomy" id="861051"/>
    <lineage>
        <taxon>Bacteria</taxon>
        <taxon>Pseudomonadati</taxon>
        <taxon>Bacteroidota</taxon>
        <taxon>Cytophagia</taxon>
        <taxon>Cytophagales</taxon>
        <taxon>Reichenbachiellaceae</taxon>
        <taxon>Marinoscillum</taxon>
    </lineage>
</organism>
<sequence>MRIAVIDMGTNTFHLILVEVANDDFRIVFREKVAVKIGEKGINHGMITDDAIDRALKTLGHFKEIIEKEKADQVFATATSAIRNARNGNDLVQKIKDQTGIETRIISGLQEAEYIYYGVKRALPIGKMPALIMDIGGGSIEFIIGTDSEILWKQSFEIGGQRMVEKFQKSDPITNEQIASLKGYLEENLEELFEACTTFHPKTLIGSSGTFDTLSDIYRLTNGIEKAEEETEYPLTLEAFELIYSDLLIKTRAQRLEIPGMIPLRVDMIVVACVLIDFIISQLSLENIRVSAYALKEGVLLSTLHSLKKESAS</sequence>
<comment type="caution">
    <text evidence="2">The sequence shown here is derived from an EMBL/GenBank/DDBJ whole genome shotgun (WGS) entry which is preliminary data.</text>
</comment>
<dbReference type="PANTHER" id="PTHR30005">
    <property type="entry name" value="EXOPOLYPHOSPHATASE"/>
    <property type="match status" value="1"/>
</dbReference>
<dbReference type="Gene3D" id="3.30.420.40">
    <property type="match status" value="1"/>
</dbReference>
<dbReference type="EMBL" id="JBIPKE010000017">
    <property type="protein sequence ID" value="MFH6984059.1"/>
    <property type="molecule type" value="Genomic_DNA"/>
</dbReference>
<keyword evidence="3" id="KW-1185">Reference proteome</keyword>
<dbReference type="Proteomes" id="UP001610063">
    <property type="component" value="Unassembled WGS sequence"/>
</dbReference>
<dbReference type="PANTHER" id="PTHR30005:SF0">
    <property type="entry name" value="RETROGRADE REGULATION PROTEIN 2"/>
    <property type="match status" value="1"/>
</dbReference>
<evidence type="ECO:0000313" key="3">
    <source>
        <dbReference type="Proteomes" id="UP001610063"/>
    </source>
</evidence>
<reference evidence="2 3" key="1">
    <citation type="journal article" date="2013" name="Int. J. Syst. Evol. Microbiol.">
        <title>Marinoscillum luteum sp. nov., isolated from marine sediment.</title>
        <authorList>
            <person name="Cha I.T."/>
            <person name="Park S.J."/>
            <person name="Kim S.J."/>
            <person name="Kim J.G."/>
            <person name="Jung M.Y."/>
            <person name="Shin K.S."/>
            <person name="Kwon K.K."/>
            <person name="Yang S.H."/>
            <person name="Seo Y.S."/>
            <person name="Rhee S.K."/>
        </authorList>
    </citation>
    <scope>NUCLEOTIDE SEQUENCE [LARGE SCALE GENOMIC DNA]</scope>
    <source>
        <strain evidence="2 3">KCTC 23939</strain>
    </source>
</reference>
<dbReference type="InterPro" id="IPR050273">
    <property type="entry name" value="GppA/Ppx_hydrolase"/>
</dbReference>
<dbReference type="RefSeq" id="WP_395417493.1">
    <property type="nucleotide sequence ID" value="NZ_JBIPKE010000017.1"/>
</dbReference>
<accession>A0ABW7N957</accession>
<feature type="domain" description="Ppx/GppA phosphatase N-terminal" evidence="1">
    <location>
        <begin position="19"/>
        <end position="306"/>
    </location>
</feature>
<evidence type="ECO:0000313" key="2">
    <source>
        <dbReference type="EMBL" id="MFH6984059.1"/>
    </source>
</evidence>
<dbReference type="InterPro" id="IPR043129">
    <property type="entry name" value="ATPase_NBD"/>
</dbReference>
<dbReference type="InterPro" id="IPR003695">
    <property type="entry name" value="Ppx_GppA_N"/>
</dbReference>
<gene>
    <name evidence="2" type="ORF">ACHKAR_11450</name>
</gene>
<evidence type="ECO:0000259" key="1">
    <source>
        <dbReference type="Pfam" id="PF02541"/>
    </source>
</evidence>
<dbReference type="CDD" id="cd24055">
    <property type="entry name" value="ASKHA_NBD_ChPPX-like"/>
    <property type="match status" value="1"/>
</dbReference>
<dbReference type="SUPFAM" id="SSF53067">
    <property type="entry name" value="Actin-like ATPase domain"/>
    <property type="match status" value="2"/>
</dbReference>
<dbReference type="Gene3D" id="3.30.420.150">
    <property type="entry name" value="Exopolyphosphatase. Domain 2"/>
    <property type="match status" value="1"/>
</dbReference>
<dbReference type="Pfam" id="PF02541">
    <property type="entry name" value="Ppx-GppA"/>
    <property type="match status" value="1"/>
</dbReference>
<proteinExistence type="predicted"/>